<keyword evidence="1" id="KW-0812">Transmembrane</keyword>
<keyword evidence="1" id="KW-1133">Transmembrane helix</keyword>
<evidence type="ECO:0000313" key="3">
    <source>
        <dbReference type="Proteomes" id="UP001500274"/>
    </source>
</evidence>
<proteinExistence type="predicted"/>
<feature type="transmembrane region" description="Helical" evidence="1">
    <location>
        <begin position="43"/>
        <end position="65"/>
    </location>
</feature>
<sequence length="110" mass="11804">MIGVFGFAALPAIVMNKAMSLIVVITAIPARLISVPLAELSPYLYIVLNLLAGSLIGAWVGAHWATRLGWKALYRVIAVLLVLIAILLFVTHFFAIEPLNLPLVPGRSSA</sequence>
<keyword evidence="3" id="KW-1185">Reference proteome</keyword>
<dbReference type="RefSeq" id="WP_344230595.1">
    <property type="nucleotide sequence ID" value="NZ_BAAARI010000035.1"/>
</dbReference>
<accession>A0ABN3PK17</accession>
<evidence type="ECO:0008006" key="4">
    <source>
        <dbReference type="Google" id="ProtNLM"/>
    </source>
</evidence>
<protein>
    <recommendedName>
        <fullName evidence="4">Membrane transporter protein</fullName>
    </recommendedName>
</protein>
<dbReference type="EMBL" id="BAAARI010000035">
    <property type="protein sequence ID" value="GAA2588302.1"/>
    <property type="molecule type" value="Genomic_DNA"/>
</dbReference>
<gene>
    <name evidence="2" type="ORF">GCM10009862_28460</name>
</gene>
<evidence type="ECO:0000313" key="2">
    <source>
        <dbReference type="EMBL" id="GAA2588302.1"/>
    </source>
</evidence>
<keyword evidence="1" id="KW-0472">Membrane</keyword>
<organism evidence="2 3">
    <name type="scientific">Microbacterium binotii</name>
    <dbReference type="NCBI Taxonomy" id="462710"/>
    <lineage>
        <taxon>Bacteria</taxon>
        <taxon>Bacillati</taxon>
        <taxon>Actinomycetota</taxon>
        <taxon>Actinomycetes</taxon>
        <taxon>Micrococcales</taxon>
        <taxon>Microbacteriaceae</taxon>
        <taxon>Microbacterium</taxon>
    </lineage>
</organism>
<evidence type="ECO:0000256" key="1">
    <source>
        <dbReference type="SAM" id="Phobius"/>
    </source>
</evidence>
<dbReference type="Proteomes" id="UP001500274">
    <property type="component" value="Unassembled WGS sequence"/>
</dbReference>
<reference evidence="2 3" key="1">
    <citation type="journal article" date="2019" name="Int. J. Syst. Evol. Microbiol.">
        <title>The Global Catalogue of Microorganisms (GCM) 10K type strain sequencing project: providing services to taxonomists for standard genome sequencing and annotation.</title>
        <authorList>
            <consortium name="The Broad Institute Genomics Platform"/>
            <consortium name="The Broad Institute Genome Sequencing Center for Infectious Disease"/>
            <person name="Wu L."/>
            <person name="Ma J."/>
        </authorList>
    </citation>
    <scope>NUCLEOTIDE SEQUENCE [LARGE SCALE GENOMIC DNA]</scope>
    <source>
        <strain evidence="2 3">JCM 16365</strain>
    </source>
</reference>
<comment type="caution">
    <text evidence="2">The sequence shown here is derived from an EMBL/GenBank/DDBJ whole genome shotgun (WGS) entry which is preliminary data.</text>
</comment>
<name>A0ABN3PK17_9MICO</name>
<feature type="transmembrane region" description="Helical" evidence="1">
    <location>
        <begin position="72"/>
        <end position="95"/>
    </location>
</feature>